<feature type="compositionally biased region" description="Gly residues" evidence="1">
    <location>
        <begin position="32"/>
        <end position="50"/>
    </location>
</feature>
<dbReference type="InterPro" id="IPR011990">
    <property type="entry name" value="TPR-like_helical_dom_sf"/>
</dbReference>
<feature type="region of interest" description="Disordered" evidence="1">
    <location>
        <begin position="222"/>
        <end position="241"/>
    </location>
</feature>
<evidence type="ECO:0000313" key="4">
    <source>
        <dbReference type="Proteomes" id="UP000642829"/>
    </source>
</evidence>
<name>A0A8J3GFA8_9BACT</name>
<organism evidence="3 4">
    <name type="scientific">Cerasicoccus arenae</name>
    <dbReference type="NCBI Taxonomy" id="424488"/>
    <lineage>
        <taxon>Bacteria</taxon>
        <taxon>Pseudomonadati</taxon>
        <taxon>Verrucomicrobiota</taxon>
        <taxon>Opitutia</taxon>
        <taxon>Puniceicoccales</taxon>
        <taxon>Cerasicoccaceae</taxon>
        <taxon>Cerasicoccus</taxon>
    </lineage>
</organism>
<accession>A0A8J3GFA8</accession>
<protein>
    <submittedName>
        <fullName evidence="3">Uncharacterized protein</fullName>
    </submittedName>
</protein>
<gene>
    <name evidence="3" type="ORF">GCM10007047_28770</name>
</gene>
<dbReference type="SUPFAM" id="SSF48452">
    <property type="entry name" value="TPR-like"/>
    <property type="match status" value="1"/>
</dbReference>
<dbReference type="EMBL" id="BMXG01000022">
    <property type="protein sequence ID" value="GHC09720.1"/>
    <property type="molecule type" value="Genomic_DNA"/>
</dbReference>
<evidence type="ECO:0000256" key="1">
    <source>
        <dbReference type="SAM" id="MobiDB-lite"/>
    </source>
</evidence>
<reference evidence="3" key="2">
    <citation type="submission" date="2020-09" db="EMBL/GenBank/DDBJ databases">
        <authorList>
            <person name="Sun Q."/>
            <person name="Kim S."/>
        </authorList>
    </citation>
    <scope>NUCLEOTIDE SEQUENCE</scope>
    <source>
        <strain evidence="3">KCTC 12870</strain>
    </source>
</reference>
<feature type="signal peptide" evidence="2">
    <location>
        <begin position="1"/>
        <end position="20"/>
    </location>
</feature>
<keyword evidence="2" id="KW-0732">Signal</keyword>
<feature type="chain" id="PRO_5035278395" evidence="2">
    <location>
        <begin position="21"/>
        <end position="662"/>
    </location>
</feature>
<dbReference type="RefSeq" id="WP_189516479.1">
    <property type="nucleotide sequence ID" value="NZ_BMXG01000022.1"/>
</dbReference>
<keyword evidence="4" id="KW-1185">Reference proteome</keyword>
<sequence>MKKPIAVLALLSTSLLFGQAYDSSSGGGGSPNFFGGGGGNGGSSGSGGSSGAENQNNVMNVGSGAGLFESQTSENMADRVFNVDSDSVNFEDGTYNWKGRTFNVGNNRVARARFERYLATPDLNTNDEIYLGILQRIAQLLSLVGEDNMKDTATLSDEVFQAWQMLFKAARYEMDQGISITVANQVYNVWRIRDENTSLTRARQLMDEEMEDAQGQLLSQSAQEEYEHEQRQRLKSEGRHTGQAYEGVTDTTFGAQKLVNIQTQMAAMETLKVANGQVAKLQFQSQIVNLLLTRRFEHCMIASQFYRFAFKGSHQTITVGGEELGAFLPVSDFTPTVETVELLAREAQADVRIGMKTVDSLYASNELFGALERLQETFFLGEYEPDVLQFPAEKKRKLLDLYRKTRELQVLIDHKDYEGIERVTAEAKELAYDFPASQVLSGVQSVQRMSNLSLMAARQAVGQGDFAKAETMLERATGLWPQNPAIRSYMSDMADKADVGTQASVMFDEMYNRKDYRAIYTESANFSGALINDSVRREKLKEAVDKIARVDFLIVGAQELDGQGNSYAAWEILADAEKIYADDYVLARAQAKLAPRVADFVGALDRAEQAEAKGQFALSLTRYLEAKEIYPTSKISHHGIEQMSEKVMDGIRPPAKAAPSDS</sequence>
<reference evidence="3" key="1">
    <citation type="journal article" date="2014" name="Int. J. Syst. Evol. Microbiol.">
        <title>Complete genome sequence of Corynebacterium casei LMG S-19264T (=DSM 44701T), isolated from a smear-ripened cheese.</title>
        <authorList>
            <consortium name="US DOE Joint Genome Institute (JGI-PGF)"/>
            <person name="Walter F."/>
            <person name="Albersmeier A."/>
            <person name="Kalinowski J."/>
            <person name="Ruckert C."/>
        </authorList>
    </citation>
    <scope>NUCLEOTIDE SEQUENCE</scope>
    <source>
        <strain evidence="3">KCTC 12870</strain>
    </source>
</reference>
<evidence type="ECO:0000313" key="3">
    <source>
        <dbReference type="EMBL" id="GHC09720.1"/>
    </source>
</evidence>
<feature type="compositionally biased region" description="Basic and acidic residues" evidence="1">
    <location>
        <begin position="228"/>
        <end position="240"/>
    </location>
</feature>
<comment type="caution">
    <text evidence="3">The sequence shown here is derived from an EMBL/GenBank/DDBJ whole genome shotgun (WGS) entry which is preliminary data.</text>
</comment>
<evidence type="ECO:0000256" key="2">
    <source>
        <dbReference type="SAM" id="SignalP"/>
    </source>
</evidence>
<feature type="region of interest" description="Disordered" evidence="1">
    <location>
        <begin position="32"/>
        <end position="65"/>
    </location>
</feature>
<dbReference type="AlphaFoldDB" id="A0A8J3GFA8"/>
<proteinExistence type="predicted"/>
<dbReference type="Proteomes" id="UP000642829">
    <property type="component" value="Unassembled WGS sequence"/>
</dbReference>